<organism evidence="2">
    <name type="scientific">Siphoviridae sp. ctBeL15</name>
    <dbReference type="NCBI Taxonomy" id="2825374"/>
    <lineage>
        <taxon>Viruses</taxon>
        <taxon>Duplodnaviria</taxon>
        <taxon>Heunggongvirae</taxon>
        <taxon>Uroviricota</taxon>
        <taxon>Caudoviricetes</taxon>
    </lineage>
</organism>
<dbReference type="EMBL" id="BK016176">
    <property type="protein sequence ID" value="DAG00006.1"/>
    <property type="molecule type" value="Genomic_DNA"/>
</dbReference>
<accession>A0A8S5UZV5</accession>
<keyword evidence="1" id="KW-0175">Coiled coil</keyword>
<evidence type="ECO:0000313" key="2">
    <source>
        <dbReference type="EMBL" id="DAG00006.1"/>
    </source>
</evidence>
<protein>
    <submittedName>
        <fullName evidence="2">Regulatory protein</fullName>
    </submittedName>
</protein>
<name>A0A8S5UZV5_9CAUD</name>
<evidence type="ECO:0000256" key="1">
    <source>
        <dbReference type="SAM" id="Coils"/>
    </source>
</evidence>
<proteinExistence type="predicted"/>
<dbReference type="Pfam" id="PF09669">
    <property type="entry name" value="Phage_pRha"/>
    <property type="match status" value="1"/>
</dbReference>
<sequence>MNELSIIHKNGVDVIDSREVAEVIGKEHRHLIRDIRNYVEILEKATEPKVGLSENPSESNEPNFGLVEKSTAGTFSLSDFFIPHIYTDSKGEQRPCYLLTKKGCDMVANKMTGEKGVLFTAAYVTAFEKMRETAYKPKPMSTNDLFELQVKINREYESKLNALEERAENTDRKISTITDVFAAPPTDEERWRDEMNRRVRAMCEEYGLNYHTTIGEMYAELERRAHVNLATRQKNLRERMRLGGAKYAQREAVSKLVVISQDAKLRYIYEAIVREKAAQLAASRMR</sequence>
<feature type="coiled-coil region" evidence="1">
    <location>
        <begin position="153"/>
        <end position="180"/>
    </location>
</feature>
<reference evidence="2" key="1">
    <citation type="journal article" date="2021" name="Proc. Natl. Acad. Sci. U.S.A.">
        <title>A Catalog of Tens of Thousands of Viruses from Human Metagenomes Reveals Hidden Associations with Chronic Diseases.</title>
        <authorList>
            <person name="Tisza M.J."/>
            <person name="Buck C.B."/>
        </authorList>
    </citation>
    <scope>NUCLEOTIDE SEQUENCE</scope>
    <source>
        <strain evidence="2">CtBeL15</strain>
    </source>
</reference>
<dbReference type="InterPro" id="IPR014054">
    <property type="entry name" value="Phage_regulatory_Rha"/>
</dbReference>